<keyword evidence="4" id="KW-1185">Reference proteome</keyword>
<dbReference type="AlphaFoldDB" id="A0A6A6W8C1"/>
<organism evidence="3 4">
    <name type="scientific">Pseudovirgaria hyperparasitica</name>
    <dbReference type="NCBI Taxonomy" id="470096"/>
    <lineage>
        <taxon>Eukaryota</taxon>
        <taxon>Fungi</taxon>
        <taxon>Dikarya</taxon>
        <taxon>Ascomycota</taxon>
        <taxon>Pezizomycotina</taxon>
        <taxon>Dothideomycetes</taxon>
        <taxon>Dothideomycetes incertae sedis</taxon>
        <taxon>Acrospermales</taxon>
        <taxon>Acrospermaceae</taxon>
        <taxon>Pseudovirgaria</taxon>
    </lineage>
</organism>
<keyword evidence="2" id="KW-0732">Signal</keyword>
<feature type="compositionally biased region" description="Acidic residues" evidence="1">
    <location>
        <begin position="293"/>
        <end position="309"/>
    </location>
</feature>
<evidence type="ECO:0000256" key="1">
    <source>
        <dbReference type="SAM" id="MobiDB-lite"/>
    </source>
</evidence>
<accession>A0A6A6W8C1</accession>
<proteinExistence type="predicted"/>
<feature type="region of interest" description="Disordered" evidence="1">
    <location>
        <begin position="293"/>
        <end position="315"/>
    </location>
</feature>
<name>A0A6A6W8C1_9PEZI</name>
<evidence type="ECO:0000313" key="3">
    <source>
        <dbReference type="EMBL" id="KAF2758459.1"/>
    </source>
</evidence>
<dbReference type="OrthoDB" id="4585232at2759"/>
<protein>
    <submittedName>
        <fullName evidence="3">Uncharacterized protein</fullName>
    </submittedName>
</protein>
<dbReference type="RefSeq" id="XP_033600910.1">
    <property type="nucleotide sequence ID" value="XM_033748169.1"/>
</dbReference>
<dbReference type="EMBL" id="ML996571">
    <property type="protein sequence ID" value="KAF2758459.1"/>
    <property type="molecule type" value="Genomic_DNA"/>
</dbReference>
<feature type="signal peptide" evidence="2">
    <location>
        <begin position="1"/>
        <end position="21"/>
    </location>
</feature>
<feature type="chain" id="PRO_5025414446" evidence="2">
    <location>
        <begin position="22"/>
        <end position="337"/>
    </location>
</feature>
<evidence type="ECO:0000313" key="4">
    <source>
        <dbReference type="Proteomes" id="UP000799437"/>
    </source>
</evidence>
<dbReference type="GeneID" id="54489223"/>
<gene>
    <name evidence="3" type="ORF">EJ05DRAFT_510383</name>
</gene>
<dbReference type="Proteomes" id="UP000799437">
    <property type="component" value="Unassembled WGS sequence"/>
</dbReference>
<evidence type="ECO:0000256" key="2">
    <source>
        <dbReference type="SAM" id="SignalP"/>
    </source>
</evidence>
<reference evidence="3" key="1">
    <citation type="journal article" date="2020" name="Stud. Mycol.">
        <title>101 Dothideomycetes genomes: a test case for predicting lifestyles and emergence of pathogens.</title>
        <authorList>
            <person name="Haridas S."/>
            <person name="Albert R."/>
            <person name="Binder M."/>
            <person name="Bloem J."/>
            <person name="Labutti K."/>
            <person name="Salamov A."/>
            <person name="Andreopoulos B."/>
            <person name="Baker S."/>
            <person name="Barry K."/>
            <person name="Bills G."/>
            <person name="Bluhm B."/>
            <person name="Cannon C."/>
            <person name="Castanera R."/>
            <person name="Culley D."/>
            <person name="Daum C."/>
            <person name="Ezra D."/>
            <person name="Gonzalez J."/>
            <person name="Henrissat B."/>
            <person name="Kuo A."/>
            <person name="Liang C."/>
            <person name="Lipzen A."/>
            <person name="Lutzoni F."/>
            <person name="Magnuson J."/>
            <person name="Mondo S."/>
            <person name="Nolan M."/>
            <person name="Ohm R."/>
            <person name="Pangilinan J."/>
            <person name="Park H.-J."/>
            <person name="Ramirez L."/>
            <person name="Alfaro M."/>
            <person name="Sun H."/>
            <person name="Tritt A."/>
            <person name="Yoshinaga Y."/>
            <person name="Zwiers L.-H."/>
            <person name="Turgeon B."/>
            <person name="Goodwin S."/>
            <person name="Spatafora J."/>
            <person name="Crous P."/>
            <person name="Grigoriev I."/>
        </authorList>
    </citation>
    <scope>NUCLEOTIDE SEQUENCE</scope>
    <source>
        <strain evidence="3">CBS 121739</strain>
    </source>
</reference>
<sequence>MVSLVLFTLFTCLLRLPLITALKYHIDSSCTHRTGVRPSVNEAIYAAQRTWSRMEGYTEDDDIKHILWRLFGIETPDHPLFLHILSVMRRMGEATEIVNEPSQEDLVTRIFCDDDNRWKKSSVTTKKYYFWQTTSDIWIDMTPQFRSVRGGITNYLFSRSTPPDCTNKDKRAVVTLYNSTDEMYNSMTICEPYSRMSGLTLERLAEDYPDEIPLRDNRAPSPKTVFSMIILYHLLNTAEFKNLIQPLPSVYLDWEPCVIMPERMAARNVQNYAYLAMLALLGDYGLTLHYRPDEDEDESEFDSPEEYDDYQDRGTPTFGYLVRTPYYEPGAPWPPRD</sequence>